<organism evidence="4 5">
    <name type="scientific">Pseudomonas gingeri</name>
    <dbReference type="NCBI Taxonomy" id="117681"/>
    <lineage>
        <taxon>Bacteria</taxon>
        <taxon>Pseudomonadati</taxon>
        <taxon>Pseudomonadota</taxon>
        <taxon>Gammaproteobacteria</taxon>
        <taxon>Pseudomonadales</taxon>
        <taxon>Pseudomonadaceae</taxon>
        <taxon>Pseudomonas</taxon>
    </lineage>
</organism>
<dbReference type="InterPro" id="IPR009057">
    <property type="entry name" value="Homeodomain-like_sf"/>
</dbReference>
<sequence length="194" mass="20721">MSNVDLKEAAKPRGKDETKAALLSAANELFGLKGPDSVSVRDVAAHAGVNHALLHRHFGSKESLLREVLLDHAIVFREAASAAPDSALAAVEMAAIAAARPAFTKILAQLLISGHLPNEFALEDGGVSRLTKRRTEENEGGEGLNNAQLEVAHAMALMFGWTLFSPFLLYATGFKGTESEANDFINMAIENTLI</sequence>
<dbReference type="EMBL" id="JACAQB010000004">
    <property type="protein sequence ID" value="NWB95693.1"/>
    <property type="molecule type" value="Genomic_DNA"/>
</dbReference>
<name>A0A7Y7X9A7_9PSED</name>
<dbReference type="PANTHER" id="PTHR30055:SF153">
    <property type="entry name" value="HTH-TYPE TRANSCRIPTIONAL REPRESSOR RV3405C"/>
    <property type="match status" value="1"/>
</dbReference>
<dbReference type="PANTHER" id="PTHR30055">
    <property type="entry name" value="HTH-TYPE TRANSCRIPTIONAL REGULATOR RUTR"/>
    <property type="match status" value="1"/>
</dbReference>
<dbReference type="PROSITE" id="PS01081">
    <property type="entry name" value="HTH_TETR_1"/>
    <property type="match status" value="1"/>
</dbReference>
<reference evidence="4 5" key="1">
    <citation type="submission" date="2020-04" db="EMBL/GenBank/DDBJ databases">
        <title>Molecular characterization of pseudomonads from Agaricus bisporus reveal novel blotch 2 pathogens in Western Europe.</title>
        <authorList>
            <person name="Taparia T."/>
            <person name="Krijger M."/>
            <person name="Haynes E."/>
            <person name="Elpinstone J.G."/>
            <person name="Noble R."/>
            <person name="Van Der Wolf J."/>
        </authorList>
    </citation>
    <scope>NUCLEOTIDE SEQUENCE [LARGE SCALE GENOMIC DNA]</scope>
    <source>
        <strain evidence="4 5">H7001</strain>
    </source>
</reference>
<proteinExistence type="predicted"/>
<feature type="domain" description="HTH tetR-type" evidence="3">
    <location>
        <begin position="16"/>
        <end position="76"/>
    </location>
</feature>
<evidence type="ECO:0000313" key="5">
    <source>
        <dbReference type="Proteomes" id="UP000539985"/>
    </source>
</evidence>
<evidence type="ECO:0000256" key="2">
    <source>
        <dbReference type="PROSITE-ProRule" id="PRU00335"/>
    </source>
</evidence>
<accession>A0A7Y7X9A7</accession>
<dbReference type="GO" id="GO:0003700">
    <property type="term" value="F:DNA-binding transcription factor activity"/>
    <property type="evidence" value="ECO:0007669"/>
    <property type="project" value="TreeGrafter"/>
</dbReference>
<dbReference type="InterPro" id="IPR050109">
    <property type="entry name" value="HTH-type_TetR-like_transc_reg"/>
</dbReference>
<protein>
    <submittedName>
        <fullName evidence="4">Helix-turn-helix transcriptional regulator</fullName>
    </submittedName>
</protein>
<keyword evidence="1 2" id="KW-0238">DNA-binding</keyword>
<dbReference type="AlphaFoldDB" id="A0A7Y7X9A7"/>
<dbReference type="GO" id="GO:0000976">
    <property type="term" value="F:transcription cis-regulatory region binding"/>
    <property type="evidence" value="ECO:0007669"/>
    <property type="project" value="TreeGrafter"/>
</dbReference>
<feature type="DNA-binding region" description="H-T-H motif" evidence="2">
    <location>
        <begin position="39"/>
        <end position="58"/>
    </location>
</feature>
<dbReference type="Pfam" id="PF00440">
    <property type="entry name" value="TetR_N"/>
    <property type="match status" value="1"/>
</dbReference>
<dbReference type="InterPro" id="IPR023772">
    <property type="entry name" value="DNA-bd_HTH_TetR-type_CS"/>
</dbReference>
<dbReference type="Proteomes" id="UP000539985">
    <property type="component" value="Unassembled WGS sequence"/>
</dbReference>
<dbReference type="Gene3D" id="1.10.357.10">
    <property type="entry name" value="Tetracycline Repressor, domain 2"/>
    <property type="match status" value="1"/>
</dbReference>
<comment type="caution">
    <text evidence="4">The sequence shown here is derived from an EMBL/GenBank/DDBJ whole genome shotgun (WGS) entry which is preliminary data.</text>
</comment>
<dbReference type="InterPro" id="IPR001647">
    <property type="entry name" value="HTH_TetR"/>
</dbReference>
<evidence type="ECO:0000259" key="3">
    <source>
        <dbReference type="PROSITE" id="PS50977"/>
    </source>
</evidence>
<gene>
    <name evidence="4" type="ORF">HX882_07305</name>
</gene>
<evidence type="ECO:0000256" key="1">
    <source>
        <dbReference type="ARBA" id="ARBA00023125"/>
    </source>
</evidence>
<dbReference type="PRINTS" id="PR00455">
    <property type="entry name" value="HTHTETR"/>
</dbReference>
<evidence type="ECO:0000313" key="4">
    <source>
        <dbReference type="EMBL" id="NWB95693.1"/>
    </source>
</evidence>
<dbReference type="PROSITE" id="PS50977">
    <property type="entry name" value="HTH_TETR_2"/>
    <property type="match status" value="1"/>
</dbReference>
<dbReference type="SUPFAM" id="SSF46689">
    <property type="entry name" value="Homeodomain-like"/>
    <property type="match status" value="1"/>
</dbReference>